<dbReference type="InterPro" id="IPR050625">
    <property type="entry name" value="ParA/MinD_ATPase"/>
</dbReference>
<feature type="compositionally biased region" description="Basic residues" evidence="1">
    <location>
        <begin position="394"/>
        <end position="404"/>
    </location>
</feature>
<sequence length="404" mass="42483">MPVVTDPEATVVTTLLGALPPGSQGVDSVERMRAWLDLHPDEYVVVLGPHLDLDDALKVCEDLRTTRPTVSVVLVRAALDTDVLTRAMQAGARDVVPDGDTSGVAAAVARARELHVALRGPTGAHQLGRVVTVFSPKGGVGKTTMAVNLALALADGGARRVCLVDLDLAFGDVAITMQLFPTHSIEHAIGSEHDLDVEQLDALLTRHDKSLMVLAAPAHPDARERVTPALVTRVLRTLRESFDHVVVDTAPAFDEQVLTALDETDECVIVATLDVPTLKNVKVALETLDMLDIARGHRHLLLNRADDAVGIGPEKVEAILGMPIATQVGSSIDIAASTNSGTPLVVDSPDHAGSTALRRFAATLSGESGSAAPGPDADDGAGGQERPEGTAGRGRARFRMRRPG</sequence>
<dbReference type="Pfam" id="PF13614">
    <property type="entry name" value="AAA_31"/>
    <property type="match status" value="1"/>
</dbReference>
<dbReference type="InterPro" id="IPR025669">
    <property type="entry name" value="AAA_dom"/>
</dbReference>
<dbReference type="EMBL" id="JAFBBZ010000001">
    <property type="protein sequence ID" value="MBM7506774.1"/>
    <property type="molecule type" value="Genomic_DNA"/>
</dbReference>
<comment type="caution">
    <text evidence="3">The sequence shown here is derived from an EMBL/GenBank/DDBJ whole genome shotgun (WGS) entry which is preliminary data.</text>
</comment>
<dbReference type="SUPFAM" id="SSF52540">
    <property type="entry name" value="P-loop containing nucleoside triphosphate hydrolases"/>
    <property type="match status" value="1"/>
</dbReference>
<name>A0ABS2M6F4_9ACTN</name>
<evidence type="ECO:0000256" key="1">
    <source>
        <dbReference type="SAM" id="MobiDB-lite"/>
    </source>
</evidence>
<dbReference type="Proteomes" id="UP000732378">
    <property type="component" value="Unassembled WGS sequence"/>
</dbReference>
<organism evidence="3 4">
    <name type="scientific">Nocardioides salarius</name>
    <dbReference type="NCBI Taxonomy" id="374513"/>
    <lineage>
        <taxon>Bacteria</taxon>
        <taxon>Bacillati</taxon>
        <taxon>Actinomycetota</taxon>
        <taxon>Actinomycetes</taxon>
        <taxon>Propionibacteriales</taxon>
        <taxon>Nocardioidaceae</taxon>
        <taxon>Nocardioides</taxon>
    </lineage>
</organism>
<feature type="domain" description="AAA" evidence="2">
    <location>
        <begin position="129"/>
        <end position="289"/>
    </location>
</feature>
<accession>A0ABS2M6F4</accession>
<proteinExistence type="predicted"/>
<gene>
    <name evidence="3" type="ORF">JOE61_000588</name>
</gene>
<protein>
    <submittedName>
        <fullName evidence="3">Pilus assembly protein CpaE</fullName>
    </submittedName>
</protein>
<evidence type="ECO:0000313" key="4">
    <source>
        <dbReference type="Proteomes" id="UP000732378"/>
    </source>
</evidence>
<dbReference type="Gene3D" id="3.40.50.300">
    <property type="entry name" value="P-loop containing nucleotide triphosphate hydrolases"/>
    <property type="match status" value="1"/>
</dbReference>
<dbReference type="RefSeq" id="WP_193670420.1">
    <property type="nucleotide sequence ID" value="NZ_JACDTV010000014.1"/>
</dbReference>
<keyword evidence="4" id="KW-1185">Reference proteome</keyword>
<evidence type="ECO:0000259" key="2">
    <source>
        <dbReference type="Pfam" id="PF13614"/>
    </source>
</evidence>
<dbReference type="InterPro" id="IPR027417">
    <property type="entry name" value="P-loop_NTPase"/>
</dbReference>
<feature type="region of interest" description="Disordered" evidence="1">
    <location>
        <begin position="362"/>
        <end position="404"/>
    </location>
</feature>
<dbReference type="PANTHER" id="PTHR43384">
    <property type="entry name" value="SEPTUM SITE-DETERMINING PROTEIN MIND HOMOLOG, CHLOROPLASTIC-RELATED"/>
    <property type="match status" value="1"/>
</dbReference>
<reference evidence="3 4" key="1">
    <citation type="submission" date="2021-01" db="EMBL/GenBank/DDBJ databases">
        <title>Sequencing the genomes of 1000 actinobacteria strains.</title>
        <authorList>
            <person name="Klenk H.-P."/>
        </authorList>
    </citation>
    <scope>NUCLEOTIDE SEQUENCE [LARGE SCALE GENOMIC DNA]</scope>
    <source>
        <strain evidence="3 4">DSM 18239</strain>
    </source>
</reference>
<evidence type="ECO:0000313" key="3">
    <source>
        <dbReference type="EMBL" id="MBM7506774.1"/>
    </source>
</evidence>
<dbReference type="PANTHER" id="PTHR43384:SF13">
    <property type="entry name" value="SLR0110 PROTEIN"/>
    <property type="match status" value="1"/>
</dbReference>
<dbReference type="Gene3D" id="3.40.50.2300">
    <property type="match status" value="1"/>
</dbReference>